<evidence type="ECO:0000313" key="1">
    <source>
        <dbReference type="EMBL" id="KAI3719578.1"/>
    </source>
</evidence>
<dbReference type="Proteomes" id="UP001055879">
    <property type="component" value="Linkage Group LG06"/>
</dbReference>
<reference evidence="1 2" key="2">
    <citation type="journal article" date="2022" name="Mol. Ecol. Resour.">
        <title>The genomes of chicory, endive, great burdock and yacon provide insights into Asteraceae paleo-polyploidization history and plant inulin production.</title>
        <authorList>
            <person name="Fan W."/>
            <person name="Wang S."/>
            <person name="Wang H."/>
            <person name="Wang A."/>
            <person name="Jiang F."/>
            <person name="Liu H."/>
            <person name="Zhao H."/>
            <person name="Xu D."/>
            <person name="Zhang Y."/>
        </authorList>
    </citation>
    <scope>NUCLEOTIDE SEQUENCE [LARGE SCALE GENOMIC DNA]</scope>
    <source>
        <strain evidence="2">cv. Niubang</strain>
    </source>
</reference>
<comment type="caution">
    <text evidence="1">The sequence shown here is derived from an EMBL/GenBank/DDBJ whole genome shotgun (WGS) entry which is preliminary data.</text>
</comment>
<keyword evidence="2" id="KW-1185">Reference proteome</keyword>
<organism evidence="1 2">
    <name type="scientific">Arctium lappa</name>
    <name type="common">Greater burdock</name>
    <name type="synonym">Lappa major</name>
    <dbReference type="NCBI Taxonomy" id="4217"/>
    <lineage>
        <taxon>Eukaryota</taxon>
        <taxon>Viridiplantae</taxon>
        <taxon>Streptophyta</taxon>
        <taxon>Embryophyta</taxon>
        <taxon>Tracheophyta</taxon>
        <taxon>Spermatophyta</taxon>
        <taxon>Magnoliopsida</taxon>
        <taxon>eudicotyledons</taxon>
        <taxon>Gunneridae</taxon>
        <taxon>Pentapetalae</taxon>
        <taxon>asterids</taxon>
        <taxon>campanulids</taxon>
        <taxon>Asterales</taxon>
        <taxon>Asteraceae</taxon>
        <taxon>Carduoideae</taxon>
        <taxon>Cardueae</taxon>
        <taxon>Arctiinae</taxon>
        <taxon>Arctium</taxon>
    </lineage>
</organism>
<sequence>MTTHASRPVFVVDSGSSFTYASKTRFSTTTTTTPTITTDDTSTTMHRLQKPSPPRHRRHLHHEDSPAQIRSQSTRLRRPSTLIENQKAKRCLRIGTDQNRMCITEGIDVDLWVMSPPLSSPSFSSDEEFQFDITVYH</sequence>
<dbReference type="EMBL" id="CM042052">
    <property type="protein sequence ID" value="KAI3719578.1"/>
    <property type="molecule type" value="Genomic_DNA"/>
</dbReference>
<protein>
    <submittedName>
        <fullName evidence="1">Uncharacterized protein</fullName>
    </submittedName>
</protein>
<proteinExistence type="predicted"/>
<reference evidence="2" key="1">
    <citation type="journal article" date="2022" name="Mol. Ecol. Resour.">
        <title>The genomes of chicory, endive, great burdock and yacon provide insights into Asteraceae palaeo-polyploidization history and plant inulin production.</title>
        <authorList>
            <person name="Fan W."/>
            <person name="Wang S."/>
            <person name="Wang H."/>
            <person name="Wang A."/>
            <person name="Jiang F."/>
            <person name="Liu H."/>
            <person name="Zhao H."/>
            <person name="Xu D."/>
            <person name="Zhang Y."/>
        </authorList>
    </citation>
    <scope>NUCLEOTIDE SEQUENCE [LARGE SCALE GENOMIC DNA]</scope>
    <source>
        <strain evidence="2">cv. Niubang</strain>
    </source>
</reference>
<evidence type="ECO:0000313" key="2">
    <source>
        <dbReference type="Proteomes" id="UP001055879"/>
    </source>
</evidence>
<name>A0ACB9BBX2_ARCLA</name>
<accession>A0ACB9BBX2</accession>
<gene>
    <name evidence="1" type="ORF">L6452_20480</name>
</gene>